<feature type="region of interest" description="Disordered" evidence="1">
    <location>
        <begin position="1"/>
        <end position="183"/>
    </location>
</feature>
<organism evidence="2">
    <name type="scientific">uncultured Solirubrobacteraceae bacterium</name>
    <dbReference type="NCBI Taxonomy" id="1162706"/>
    <lineage>
        <taxon>Bacteria</taxon>
        <taxon>Bacillati</taxon>
        <taxon>Actinomycetota</taxon>
        <taxon>Thermoleophilia</taxon>
        <taxon>Solirubrobacterales</taxon>
        <taxon>Solirubrobacteraceae</taxon>
        <taxon>environmental samples</taxon>
    </lineage>
</organism>
<reference evidence="2" key="1">
    <citation type="submission" date="2020-02" db="EMBL/GenBank/DDBJ databases">
        <authorList>
            <person name="Meier V. D."/>
        </authorList>
    </citation>
    <scope>NUCLEOTIDE SEQUENCE</scope>
    <source>
        <strain evidence="2">AVDCRST_MAG38</strain>
    </source>
</reference>
<evidence type="ECO:0000256" key="1">
    <source>
        <dbReference type="SAM" id="MobiDB-lite"/>
    </source>
</evidence>
<feature type="non-terminal residue" evidence="2">
    <location>
        <position position="183"/>
    </location>
</feature>
<accession>A0A6J4R456</accession>
<feature type="compositionally biased region" description="Low complexity" evidence="1">
    <location>
        <begin position="92"/>
        <end position="101"/>
    </location>
</feature>
<sequence length="183" mass="20650">ATVRRPSHGRRADPSRRRRARGPRPRPRAGGGGDAHRSAGRRVREPAAGPDRAQDRQAHQLLPGPQWPGPAAGRRAPQPRRRPPLARHARARLPLPLVPQRHGGRDPRAPVQPGAQRRGEHRVHRRRPGPRGPPRGHHVDQLAGTPRGPARSELPPHRRRAARRHARGQPRQRLHRRLRLRPL</sequence>
<feature type="compositionally biased region" description="Basic residues" evidence="1">
    <location>
        <begin position="157"/>
        <end position="183"/>
    </location>
</feature>
<gene>
    <name evidence="2" type="ORF">AVDCRST_MAG38-450</name>
</gene>
<name>A0A6J4R456_9ACTN</name>
<protein>
    <submittedName>
        <fullName evidence="2">Uncharacterized protein</fullName>
    </submittedName>
</protein>
<dbReference type="EMBL" id="CADCVJ010000025">
    <property type="protein sequence ID" value="CAA9463612.1"/>
    <property type="molecule type" value="Genomic_DNA"/>
</dbReference>
<feature type="compositionally biased region" description="Basic residues" evidence="1">
    <location>
        <begin position="77"/>
        <end position="91"/>
    </location>
</feature>
<feature type="compositionally biased region" description="Low complexity" evidence="1">
    <location>
        <begin position="61"/>
        <end position="76"/>
    </location>
</feature>
<feature type="compositionally biased region" description="Basic and acidic residues" evidence="1">
    <location>
        <begin position="34"/>
        <end position="45"/>
    </location>
</feature>
<dbReference type="AlphaFoldDB" id="A0A6J4R456"/>
<evidence type="ECO:0000313" key="2">
    <source>
        <dbReference type="EMBL" id="CAA9463612.1"/>
    </source>
</evidence>
<feature type="non-terminal residue" evidence="2">
    <location>
        <position position="1"/>
    </location>
</feature>
<feature type="compositionally biased region" description="Basic residues" evidence="1">
    <location>
        <begin position="16"/>
        <end position="27"/>
    </location>
</feature>
<feature type="compositionally biased region" description="Basic residues" evidence="1">
    <location>
        <begin position="119"/>
        <end position="129"/>
    </location>
</feature>
<proteinExistence type="predicted"/>